<sequence length="66" mass="7777">MNISINSMEDLFKYSYLLPHVVLVDIDKRIGDWLVSGGNIEDGYIKQQFRYAEKVIKEVQKCIKKR</sequence>
<keyword evidence="3" id="KW-1185">Reference proteome</keyword>
<evidence type="ECO:0000259" key="1">
    <source>
        <dbReference type="Pfam" id="PF21793"/>
    </source>
</evidence>
<evidence type="ECO:0000313" key="2">
    <source>
        <dbReference type="EMBL" id="MCR2043215.1"/>
    </source>
</evidence>
<comment type="caution">
    <text evidence="2">The sequence shown here is derived from an EMBL/GenBank/DDBJ whole genome shotgun (WGS) entry which is preliminary data.</text>
</comment>
<feature type="domain" description="DUF6877" evidence="1">
    <location>
        <begin position="5"/>
        <end position="57"/>
    </location>
</feature>
<name>A0A9X2S3X9_9FIRM</name>
<dbReference type="Pfam" id="PF21793">
    <property type="entry name" value="DUF6877"/>
    <property type="match status" value="1"/>
</dbReference>
<gene>
    <name evidence="2" type="ORF">NSA23_03690</name>
</gene>
<evidence type="ECO:0000313" key="3">
    <source>
        <dbReference type="Proteomes" id="UP001142078"/>
    </source>
</evidence>
<dbReference type="AlphaFoldDB" id="A0A9X2S3X9"/>
<protein>
    <recommendedName>
        <fullName evidence="1">DUF6877 domain-containing protein</fullName>
    </recommendedName>
</protein>
<dbReference type="EMBL" id="JANJZL010000002">
    <property type="protein sequence ID" value="MCR2043215.1"/>
    <property type="molecule type" value="Genomic_DNA"/>
</dbReference>
<accession>A0A9X2S3X9</accession>
<reference evidence="2" key="1">
    <citation type="submission" date="2022-07" db="EMBL/GenBank/DDBJ databases">
        <title>Enhanced cultured diversity of the mouse gut microbiota enables custom-made synthetic communities.</title>
        <authorList>
            <person name="Afrizal A."/>
        </authorList>
    </citation>
    <scope>NUCLEOTIDE SEQUENCE</scope>
    <source>
        <strain evidence="2">DSM 29482</strain>
    </source>
</reference>
<organism evidence="2 3">
    <name type="scientific">Anaerosalibacter massiliensis</name>
    <dbReference type="NCBI Taxonomy" id="1347392"/>
    <lineage>
        <taxon>Bacteria</taxon>
        <taxon>Bacillati</taxon>
        <taxon>Bacillota</taxon>
        <taxon>Tissierellia</taxon>
        <taxon>Tissierellales</taxon>
        <taxon>Sporanaerobacteraceae</taxon>
        <taxon>Anaerosalibacter</taxon>
    </lineage>
</organism>
<dbReference type="Proteomes" id="UP001142078">
    <property type="component" value="Unassembled WGS sequence"/>
</dbReference>
<proteinExistence type="predicted"/>
<dbReference type="InterPro" id="IPR049242">
    <property type="entry name" value="DUF6877"/>
</dbReference>